<dbReference type="Pfam" id="PF20431">
    <property type="entry name" value="E_motif"/>
    <property type="match status" value="1"/>
</dbReference>
<dbReference type="PROSITE" id="PS51375">
    <property type="entry name" value="PPR"/>
    <property type="match status" value="3"/>
</dbReference>
<dbReference type="PANTHER" id="PTHR24015:SF1923">
    <property type="entry name" value="OS03G0624800 PROTEIN"/>
    <property type="match status" value="1"/>
</dbReference>
<dbReference type="InterPro" id="IPR002885">
    <property type="entry name" value="PPR_rpt"/>
</dbReference>
<dbReference type="InterPro" id="IPR046848">
    <property type="entry name" value="E_motif"/>
</dbReference>
<proteinExistence type="predicted"/>
<name>A0A2G5CL99_AQUCA</name>
<dbReference type="InterPro" id="IPR011990">
    <property type="entry name" value="TPR-like_helical_dom_sf"/>
</dbReference>
<reference evidence="3 4" key="1">
    <citation type="submission" date="2017-09" db="EMBL/GenBank/DDBJ databases">
        <title>WGS assembly of Aquilegia coerulea Goldsmith.</title>
        <authorList>
            <person name="Hodges S."/>
            <person name="Kramer E."/>
            <person name="Nordborg M."/>
            <person name="Tomkins J."/>
            <person name="Borevitz J."/>
            <person name="Derieg N."/>
            <person name="Yan J."/>
            <person name="Mihaltcheva S."/>
            <person name="Hayes R.D."/>
            <person name="Rokhsar D."/>
        </authorList>
    </citation>
    <scope>NUCLEOTIDE SEQUENCE [LARGE SCALE GENOMIC DNA]</scope>
    <source>
        <strain evidence="4">cv. Goldsmith</strain>
    </source>
</reference>
<dbReference type="Gene3D" id="1.25.40.10">
    <property type="entry name" value="Tetratricopeptide repeat domain"/>
    <property type="match status" value="3"/>
</dbReference>
<evidence type="ECO:0000256" key="2">
    <source>
        <dbReference type="PROSITE-ProRule" id="PRU00708"/>
    </source>
</evidence>
<dbReference type="EMBL" id="KZ305064">
    <property type="protein sequence ID" value="PIA31960.1"/>
    <property type="molecule type" value="Genomic_DNA"/>
</dbReference>
<dbReference type="AlphaFoldDB" id="A0A2G5CL99"/>
<feature type="non-terminal residue" evidence="3">
    <location>
        <position position="1"/>
    </location>
</feature>
<dbReference type="InParanoid" id="A0A2G5CL99"/>
<evidence type="ECO:0008006" key="5">
    <source>
        <dbReference type="Google" id="ProtNLM"/>
    </source>
</evidence>
<keyword evidence="4" id="KW-1185">Reference proteome</keyword>
<evidence type="ECO:0000313" key="3">
    <source>
        <dbReference type="EMBL" id="PIA31960.1"/>
    </source>
</evidence>
<keyword evidence="1" id="KW-0677">Repeat</keyword>
<dbReference type="FunFam" id="1.25.40.10:FF:000090">
    <property type="entry name" value="Pentatricopeptide repeat-containing protein, chloroplastic"/>
    <property type="match status" value="1"/>
</dbReference>
<gene>
    <name evidence="3" type="ORF">AQUCO_04700080v1</name>
</gene>
<dbReference type="FunFam" id="1.25.40.10:FF:000382">
    <property type="entry name" value="Pentatricopeptide repeat-containing protein"/>
    <property type="match status" value="1"/>
</dbReference>
<sequence>THNLFDEIPQRELSSLNALLSSHLRSNEPIKTWELFFHMHKMRSPKLDAYTFTPVIGACSVLCDKLRGEQVHALFIKVCSSDTQTVVNTALIDMYFKCNCLNSSVKVFDEMKLKDTVTWNTMISRLIQNGKASYAISLFERMQDEEKKAECFSVFTLCSVIKACALLKALRQGKQVHALVIVMGLDLLVLSTVLIDLYSSCALMEEAMKVFFSLDCRKDSAVYNALLSGCVQNRKYKESFSILSGIKPNAIALTSGLTACSMFTDLFRGKQIHGVAIRFGFESDTQLSNVLLDMYAKCGEVVTARFLFNQITHKTVVSWTSIIDAYGSHGYGVEAHELFKLMEESGISPNSVTFLAVLSACGHSGLVEQGRDCFHSMRKKYGIDPGPEHYACYIDLLGRAGLIEEVWDLFYDMEKKGTMPTGAVLASLLNSCKLNLDIERGEFAAKHLIELEPDKACHFVSLSNFYAATERWDQVVKLRNLMYQKKLRKEAGGSWIAVE</sequence>
<dbReference type="InterPro" id="IPR046960">
    <property type="entry name" value="PPR_At4g14850-like_plant"/>
</dbReference>
<dbReference type="Proteomes" id="UP000230069">
    <property type="component" value="Unassembled WGS sequence"/>
</dbReference>
<feature type="repeat" description="PPR" evidence="2">
    <location>
        <begin position="115"/>
        <end position="149"/>
    </location>
</feature>
<dbReference type="PANTHER" id="PTHR24015">
    <property type="entry name" value="OS07G0578800 PROTEIN-RELATED"/>
    <property type="match status" value="1"/>
</dbReference>
<dbReference type="NCBIfam" id="TIGR00756">
    <property type="entry name" value="PPR"/>
    <property type="match status" value="4"/>
</dbReference>
<evidence type="ECO:0000256" key="1">
    <source>
        <dbReference type="ARBA" id="ARBA00022737"/>
    </source>
</evidence>
<dbReference type="GO" id="GO:0003723">
    <property type="term" value="F:RNA binding"/>
    <property type="evidence" value="ECO:0007669"/>
    <property type="project" value="InterPro"/>
</dbReference>
<feature type="repeat" description="PPR" evidence="2">
    <location>
        <begin position="386"/>
        <end position="420"/>
    </location>
</feature>
<dbReference type="GO" id="GO:0009451">
    <property type="term" value="P:RNA modification"/>
    <property type="evidence" value="ECO:0007669"/>
    <property type="project" value="InterPro"/>
</dbReference>
<dbReference type="Pfam" id="PF13041">
    <property type="entry name" value="PPR_2"/>
    <property type="match status" value="1"/>
</dbReference>
<dbReference type="Pfam" id="PF01535">
    <property type="entry name" value="PPR"/>
    <property type="match status" value="6"/>
</dbReference>
<dbReference type="STRING" id="218851.A0A2G5CL99"/>
<dbReference type="OrthoDB" id="428771at2759"/>
<protein>
    <recommendedName>
        <fullName evidence="5">Pentacotripeptide-repeat region of PRORP domain-containing protein</fullName>
    </recommendedName>
</protein>
<evidence type="ECO:0000313" key="4">
    <source>
        <dbReference type="Proteomes" id="UP000230069"/>
    </source>
</evidence>
<feature type="repeat" description="PPR" evidence="2">
    <location>
        <begin position="315"/>
        <end position="349"/>
    </location>
</feature>
<accession>A0A2G5CL99</accession>
<organism evidence="3 4">
    <name type="scientific">Aquilegia coerulea</name>
    <name type="common">Rocky mountain columbine</name>
    <dbReference type="NCBI Taxonomy" id="218851"/>
    <lineage>
        <taxon>Eukaryota</taxon>
        <taxon>Viridiplantae</taxon>
        <taxon>Streptophyta</taxon>
        <taxon>Embryophyta</taxon>
        <taxon>Tracheophyta</taxon>
        <taxon>Spermatophyta</taxon>
        <taxon>Magnoliopsida</taxon>
        <taxon>Ranunculales</taxon>
        <taxon>Ranunculaceae</taxon>
        <taxon>Thalictroideae</taxon>
        <taxon>Aquilegia</taxon>
    </lineage>
</organism>
<dbReference type="FunCoup" id="A0A2G5CL99">
    <property type="interactions" value="70"/>
</dbReference>